<organism evidence="1 2">
    <name type="scientific">Monoraphidium neglectum</name>
    <dbReference type="NCBI Taxonomy" id="145388"/>
    <lineage>
        <taxon>Eukaryota</taxon>
        <taxon>Viridiplantae</taxon>
        <taxon>Chlorophyta</taxon>
        <taxon>core chlorophytes</taxon>
        <taxon>Chlorophyceae</taxon>
        <taxon>CS clade</taxon>
        <taxon>Sphaeropleales</taxon>
        <taxon>Selenastraceae</taxon>
        <taxon>Monoraphidium</taxon>
    </lineage>
</organism>
<dbReference type="KEGG" id="mng:MNEG_14649"/>
<dbReference type="InterPro" id="IPR043472">
    <property type="entry name" value="Macro_dom-like"/>
</dbReference>
<accession>A0A0D2LND8</accession>
<evidence type="ECO:0000313" key="2">
    <source>
        <dbReference type="Proteomes" id="UP000054498"/>
    </source>
</evidence>
<evidence type="ECO:0000313" key="1">
    <source>
        <dbReference type="EMBL" id="KIY93314.1"/>
    </source>
</evidence>
<feature type="non-terminal residue" evidence="1">
    <location>
        <position position="78"/>
    </location>
</feature>
<reference evidence="1 2" key="1">
    <citation type="journal article" date="2013" name="BMC Genomics">
        <title>Reconstruction of the lipid metabolism for the microalga Monoraphidium neglectum from its genome sequence reveals characteristics suitable for biofuel production.</title>
        <authorList>
            <person name="Bogen C."/>
            <person name="Al-Dilaimi A."/>
            <person name="Albersmeier A."/>
            <person name="Wichmann J."/>
            <person name="Grundmann M."/>
            <person name="Rupp O."/>
            <person name="Lauersen K.J."/>
            <person name="Blifernez-Klassen O."/>
            <person name="Kalinowski J."/>
            <person name="Goesmann A."/>
            <person name="Mussgnug J.H."/>
            <person name="Kruse O."/>
        </authorList>
    </citation>
    <scope>NUCLEOTIDE SEQUENCE [LARGE SCALE GENOMIC DNA]</scope>
    <source>
        <strain evidence="1 2">SAG 48.87</strain>
    </source>
</reference>
<sequence length="78" mass="7700">MAASSTAWCWEASSRAGDWILDASDPAAAGATPVLVVPAGGAQAALSALPPAARRWADASGAKWGGKSGELLLVPGPE</sequence>
<proteinExistence type="predicted"/>
<dbReference type="EMBL" id="KK104869">
    <property type="protein sequence ID" value="KIY93314.1"/>
    <property type="molecule type" value="Genomic_DNA"/>
</dbReference>
<protein>
    <submittedName>
        <fullName evidence="1">Uncharacterized protein</fullName>
    </submittedName>
</protein>
<dbReference type="RefSeq" id="XP_013892334.1">
    <property type="nucleotide sequence ID" value="XM_014036880.1"/>
</dbReference>
<dbReference type="AlphaFoldDB" id="A0A0D2LND8"/>
<dbReference type="Proteomes" id="UP000054498">
    <property type="component" value="Unassembled WGS sequence"/>
</dbReference>
<gene>
    <name evidence="1" type="ORF">MNEG_14649</name>
</gene>
<name>A0A0D2LND8_9CHLO</name>
<dbReference type="GeneID" id="25732232"/>
<dbReference type="Gene3D" id="3.40.220.10">
    <property type="entry name" value="Leucine Aminopeptidase, subunit E, domain 1"/>
    <property type="match status" value="1"/>
</dbReference>
<keyword evidence="2" id="KW-1185">Reference proteome</keyword>